<proteinExistence type="inferred from homology"/>
<comment type="subcellular location">
    <subcellularLocation>
        <location evidence="1">Cell envelope</location>
    </subcellularLocation>
</comment>
<dbReference type="Gene3D" id="3.90.76.10">
    <property type="entry name" value="Dipeptide-binding Protein, Domain 1"/>
    <property type="match status" value="1"/>
</dbReference>
<dbReference type="PANTHER" id="PTHR30290:SF10">
    <property type="entry name" value="PERIPLASMIC OLIGOPEPTIDE-BINDING PROTEIN-RELATED"/>
    <property type="match status" value="1"/>
</dbReference>
<evidence type="ECO:0000313" key="6">
    <source>
        <dbReference type="EMBL" id="ELY96873.1"/>
    </source>
</evidence>
<evidence type="ECO:0000259" key="5">
    <source>
        <dbReference type="Pfam" id="PF00496"/>
    </source>
</evidence>
<dbReference type="STRING" id="1230458.C484_00525"/>
<dbReference type="CDD" id="cd08503">
    <property type="entry name" value="PBP2_NikA_DppA_OppA_like_17"/>
    <property type="match status" value="1"/>
</dbReference>
<reference evidence="6 7" key="1">
    <citation type="journal article" date="2014" name="PLoS Genet.">
        <title>Phylogenetically driven sequencing of extremely halophilic archaea reveals strategies for static and dynamic osmo-response.</title>
        <authorList>
            <person name="Becker E.A."/>
            <person name="Seitzer P.M."/>
            <person name="Tritt A."/>
            <person name="Larsen D."/>
            <person name="Krusor M."/>
            <person name="Yao A.I."/>
            <person name="Wu D."/>
            <person name="Madern D."/>
            <person name="Eisen J.A."/>
            <person name="Darling A.E."/>
            <person name="Facciotti M.T."/>
        </authorList>
    </citation>
    <scope>NUCLEOTIDE SEQUENCE [LARGE SCALE GENOMIC DNA]</scope>
    <source>
        <strain evidence="6 7">DSM 12281</strain>
    </source>
</reference>
<feature type="domain" description="Solute-binding protein family 5" evidence="5">
    <location>
        <begin position="44"/>
        <end position="402"/>
    </location>
</feature>
<dbReference type="PANTHER" id="PTHR30290">
    <property type="entry name" value="PERIPLASMIC BINDING COMPONENT OF ABC TRANSPORTER"/>
    <property type="match status" value="1"/>
</dbReference>
<dbReference type="OrthoDB" id="233597at2157"/>
<dbReference type="GO" id="GO:0043190">
    <property type="term" value="C:ATP-binding cassette (ABC) transporter complex"/>
    <property type="evidence" value="ECO:0007669"/>
    <property type="project" value="InterPro"/>
</dbReference>
<keyword evidence="3" id="KW-0813">Transport</keyword>
<accession>M0AHL5</accession>
<dbReference type="InterPro" id="IPR030678">
    <property type="entry name" value="Peptide/Ni-bd"/>
</dbReference>
<evidence type="ECO:0000256" key="1">
    <source>
        <dbReference type="ARBA" id="ARBA00004196"/>
    </source>
</evidence>
<evidence type="ECO:0000313" key="7">
    <source>
        <dbReference type="Proteomes" id="UP000011648"/>
    </source>
</evidence>
<dbReference type="PATRIC" id="fig|1230458.4.peg.102"/>
<dbReference type="AlphaFoldDB" id="M0AHL5"/>
<dbReference type="InterPro" id="IPR000914">
    <property type="entry name" value="SBP_5_dom"/>
</dbReference>
<evidence type="ECO:0000256" key="3">
    <source>
        <dbReference type="ARBA" id="ARBA00022448"/>
    </source>
</evidence>
<keyword evidence="4" id="KW-0732">Signal</keyword>
<comment type="caution">
    <text evidence="6">The sequence shown here is derived from an EMBL/GenBank/DDBJ whole genome shotgun (WGS) entry which is preliminary data.</text>
</comment>
<dbReference type="Proteomes" id="UP000011648">
    <property type="component" value="Unassembled WGS sequence"/>
</dbReference>
<dbReference type="EMBL" id="AOIL01000001">
    <property type="protein sequence ID" value="ELY96873.1"/>
    <property type="molecule type" value="Genomic_DNA"/>
</dbReference>
<dbReference type="Pfam" id="PF00496">
    <property type="entry name" value="SBP_bac_5"/>
    <property type="match status" value="1"/>
</dbReference>
<dbReference type="InterPro" id="IPR039424">
    <property type="entry name" value="SBP_5"/>
</dbReference>
<evidence type="ECO:0000256" key="4">
    <source>
        <dbReference type="ARBA" id="ARBA00022729"/>
    </source>
</evidence>
<keyword evidence="7" id="KW-1185">Reference proteome</keyword>
<dbReference type="SUPFAM" id="SSF53850">
    <property type="entry name" value="Periplasmic binding protein-like II"/>
    <property type="match status" value="1"/>
</dbReference>
<dbReference type="Gene3D" id="3.40.190.10">
    <property type="entry name" value="Periplasmic binding protein-like II"/>
    <property type="match status" value="1"/>
</dbReference>
<evidence type="ECO:0000256" key="2">
    <source>
        <dbReference type="ARBA" id="ARBA00005695"/>
    </source>
</evidence>
<dbReference type="GO" id="GO:0015833">
    <property type="term" value="P:peptide transport"/>
    <property type="evidence" value="ECO:0007669"/>
    <property type="project" value="TreeGrafter"/>
</dbReference>
<dbReference type="Gene3D" id="3.10.105.10">
    <property type="entry name" value="Dipeptide-binding Protein, Domain 3"/>
    <property type="match status" value="1"/>
</dbReference>
<sequence>MTVPRSITNISPIQTPSKYANFVPIRMLYSQLSRITYDMEREDDLATGWEEQNDDLTRWVVTIRDDATFHYNGESVTAEDVVHTYKTIVEGGYPGTGNLGGIIETNRVDEFTVEFELDRSNPDFPRYQALAWASIVPKEILEGDLESLQTEAYGSGPFVLDSFPGNDEITLRRNPEFYLTDADGNALPYADELVLSHVPDAGTEVTRLQNREIDVIHRTDTSQFTRLESISHVEPQRVTAGNFVAFVMNTDHEPWDDVRVRQAMKHAVNREEFVESVLQGYGTVGQDSVLAPLFPFYAGLPDRSQDLERAQELLAEAGYPDGFHLTEDFGITFYTPTEPPEQLNAALLFQEQFGEIGVEMELEQVSYDIFETEIWGEKPTYSVHYGTYLNEDHLLSNLIWSEGSWWDENRWENEEKDELIERARRTTDGNERSELYERVQELMYEAGPYVIPFHMENLGANAARIEGWERHPMLGHDHLERVRSTNQ</sequence>
<name>M0AHL5_9EURY</name>
<comment type="similarity">
    <text evidence="2">Belongs to the bacterial solute-binding protein 5 family.</text>
</comment>
<protein>
    <submittedName>
        <fullName evidence="6">Peptide ABC transporter substrate-binding protein</fullName>
    </submittedName>
</protein>
<organism evidence="6 7">
    <name type="scientific">Natrialba taiwanensis DSM 12281</name>
    <dbReference type="NCBI Taxonomy" id="1230458"/>
    <lineage>
        <taxon>Archaea</taxon>
        <taxon>Methanobacteriati</taxon>
        <taxon>Methanobacteriota</taxon>
        <taxon>Stenosarchaea group</taxon>
        <taxon>Halobacteria</taxon>
        <taxon>Halobacteriales</taxon>
        <taxon>Natrialbaceae</taxon>
        <taxon>Natrialba</taxon>
    </lineage>
</organism>
<dbReference type="PIRSF" id="PIRSF002741">
    <property type="entry name" value="MppA"/>
    <property type="match status" value="1"/>
</dbReference>
<dbReference type="GO" id="GO:1904680">
    <property type="term" value="F:peptide transmembrane transporter activity"/>
    <property type="evidence" value="ECO:0007669"/>
    <property type="project" value="TreeGrafter"/>
</dbReference>
<gene>
    <name evidence="6" type="ORF">C484_00525</name>
</gene>
<dbReference type="GO" id="GO:0042597">
    <property type="term" value="C:periplasmic space"/>
    <property type="evidence" value="ECO:0007669"/>
    <property type="project" value="UniProtKB-ARBA"/>
</dbReference>